<evidence type="ECO:0000256" key="7">
    <source>
        <dbReference type="ARBA" id="ARBA00070640"/>
    </source>
</evidence>
<dbReference type="FunFam" id="1.10.750.20:FF:000002">
    <property type="entry name" value="Suppressor of cytokine signaling 2"/>
    <property type="match status" value="1"/>
</dbReference>
<accession>A0A8C5P1S7</accession>
<dbReference type="SUPFAM" id="SSF55550">
    <property type="entry name" value="SH2 domain"/>
    <property type="match status" value="1"/>
</dbReference>
<evidence type="ECO:0000256" key="3">
    <source>
        <dbReference type="ARBA" id="ARBA00022700"/>
    </source>
</evidence>
<gene>
    <name evidence="12" type="primary">Socs6</name>
</gene>
<evidence type="ECO:0000256" key="8">
    <source>
        <dbReference type="PROSITE-ProRule" id="PRU00191"/>
    </source>
</evidence>
<dbReference type="GO" id="GO:0005829">
    <property type="term" value="C:cytosol"/>
    <property type="evidence" value="ECO:0007669"/>
    <property type="project" value="UniProtKB-ARBA"/>
</dbReference>
<dbReference type="Pfam" id="PF00017">
    <property type="entry name" value="SH2"/>
    <property type="match status" value="1"/>
</dbReference>
<dbReference type="GO" id="GO:0005942">
    <property type="term" value="C:phosphatidylinositol 3-kinase complex"/>
    <property type="evidence" value="ECO:0007669"/>
    <property type="project" value="TreeGrafter"/>
</dbReference>
<feature type="domain" description="SOCS box" evidence="11">
    <location>
        <begin position="447"/>
        <end position="496"/>
    </location>
</feature>
<dbReference type="GO" id="GO:0046854">
    <property type="term" value="P:phosphatidylinositol phosphate biosynthetic process"/>
    <property type="evidence" value="ECO:0007669"/>
    <property type="project" value="TreeGrafter"/>
</dbReference>
<dbReference type="CDD" id="cd03740">
    <property type="entry name" value="SOCS_SOCS6"/>
    <property type="match status" value="1"/>
</dbReference>
<dbReference type="InterPro" id="IPR035865">
    <property type="entry name" value="SOCS6_SH2"/>
</dbReference>
<dbReference type="GO" id="GO:0009968">
    <property type="term" value="P:negative regulation of signal transduction"/>
    <property type="evidence" value="ECO:0007669"/>
    <property type="project" value="UniProtKB-KW"/>
</dbReference>
<protein>
    <recommendedName>
        <fullName evidence="7">Suppressor of cytokine signaling 6</fullName>
    </recommendedName>
</protein>
<dbReference type="Pfam" id="PF07525">
    <property type="entry name" value="SOCS_box"/>
    <property type="match status" value="1"/>
</dbReference>
<evidence type="ECO:0000313" key="13">
    <source>
        <dbReference type="Proteomes" id="UP000694385"/>
    </source>
</evidence>
<comment type="pathway">
    <text evidence="1">Protein modification; protein ubiquitination.</text>
</comment>
<dbReference type="InterPro" id="IPR001496">
    <property type="entry name" value="SOCS_box"/>
</dbReference>
<feature type="region of interest" description="Disordered" evidence="9">
    <location>
        <begin position="208"/>
        <end position="229"/>
    </location>
</feature>
<dbReference type="PANTHER" id="PTHR10155:SF28">
    <property type="entry name" value="SUPPRESSOR OF CYTOKINE SIGNALING 6"/>
    <property type="match status" value="1"/>
</dbReference>
<dbReference type="FunFam" id="3.30.505.10:FF:000036">
    <property type="entry name" value="Suppressor of cytokine signaling 6"/>
    <property type="match status" value="1"/>
</dbReference>
<dbReference type="CDD" id="cd10387">
    <property type="entry name" value="SH2_SOCS6"/>
    <property type="match status" value="1"/>
</dbReference>
<feature type="region of interest" description="Disordered" evidence="9">
    <location>
        <begin position="57"/>
        <end position="98"/>
    </location>
</feature>
<dbReference type="SMART" id="SM00252">
    <property type="entry name" value="SH2"/>
    <property type="match status" value="1"/>
</dbReference>
<evidence type="ECO:0000256" key="4">
    <source>
        <dbReference type="ARBA" id="ARBA00022786"/>
    </source>
</evidence>
<dbReference type="InterPro" id="IPR036036">
    <property type="entry name" value="SOCS_box-like_dom_sf"/>
</dbReference>
<evidence type="ECO:0000256" key="6">
    <source>
        <dbReference type="ARBA" id="ARBA00053794"/>
    </source>
</evidence>
<dbReference type="Proteomes" id="UP000694385">
    <property type="component" value="Unassembled WGS sequence"/>
</dbReference>
<keyword evidence="3" id="KW-0734">Signal transduction inhibitor</keyword>
<organism evidence="12 13">
    <name type="scientific">Jaculus jaculus</name>
    <name type="common">Lesser Egyptian jerboa</name>
    <dbReference type="NCBI Taxonomy" id="51337"/>
    <lineage>
        <taxon>Eukaryota</taxon>
        <taxon>Metazoa</taxon>
        <taxon>Chordata</taxon>
        <taxon>Craniata</taxon>
        <taxon>Vertebrata</taxon>
        <taxon>Euteleostomi</taxon>
        <taxon>Mammalia</taxon>
        <taxon>Eutheria</taxon>
        <taxon>Euarchontoglires</taxon>
        <taxon>Glires</taxon>
        <taxon>Rodentia</taxon>
        <taxon>Myomorpha</taxon>
        <taxon>Dipodoidea</taxon>
        <taxon>Dipodidae</taxon>
        <taxon>Dipodinae</taxon>
        <taxon>Jaculus</taxon>
    </lineage>
</organism>
<keyword evidence="4" id="KW-0833">Ubl conjugation pathway</keyword>
<evidence type="ECO:0000256" key="9">
    <source>
        <dbReference type="SAM" id="MobiDB-lite"/>
    </source>
</evidence>
<keyword evidence="13" id="KW-1185">Reference proteome</keyword>
<comment type="function">
    <text evidence="6">SOCS family proteins form part of a classical negative feedback system that regulates cytokine signal transduction. May be a substrate recognition component of a SCF-like ECS (Elongin BC-CUL2/5-SOCS-box protein) E3 ubiquitin-protein ligase complex which mediates the ubiquitination and subsequent proteasomal degradation of target proteins. Regulates KIT degradation by ubiquitination of the tyrosine-phosphorylated receptor.</text>
</comment>
<dbReference type="Gene3D" id="1.10.750.20">
    <property type="entry name" value="SOCS box"/>
    <property type="match status" value="1"/>
</dbReference>
<dbReference type="PROSITE" id="PS50001">
    <property type="entry name" value="SH2"/>
    <property type="match status" value="1"/>
</dbReference>
<dbReference type="Gene3D" id="3.30.505.10">
    <property type="entry name" value="SH2 domain"/>
    <property type="match status" value="1"/>
</dbReference>
<evidence type="ECO:0000256" key="5">
    <source>
        <dbReference type="ARBA" id="ARBA00022999"/>
    </source>
</evidence>
<evidence type="ECO:0000256" key="2">
    <source>
        <dbReference type="ARBA" id="ARBA00022604"/>
    </source>
</evidence>
<dbReference type="GeneTree" id="ENSGT00940000154847"/>
<feature type="domain" description="SH2" evidence="10">
    <location>
        <begin position="345"/>
        <end position="452"/>
    </location>
</feature>
<dbReference type="SMART" id="SM00969">
    <property type="entry name" value="SOCS_box"/>
    <property type="match status" value="1"/>
</dbReference>
<dbReference type="PROSITE" id="PS50225">
    <property type="entry name" value="SOCS"/>
    <property type="match status" value="1"/>
</dbReference>
<dbReference type="UniPathway" id="UPA00143"/>
<evidence type="ECO:0000313" key="12">
    <source>
        <dbReference type="Ensembl" id="ENSJJAP00000015837.1"/>
    </source>
</evidence>
<dbReference type="GO" id="GO:0046935">
    <property type="term" value="F:1-phosphatidylinositol-3-kinase regulator activity"/>
    <property type="evidence" value="ECO:0007669"/>
    <property type="project" value="TreeGrafter"/>
</dbReference>
<dbReference type="GO" id="GO:0016567">
    <property type="term" value="P:protein ubiquitination"/>
    <property type="evidence" value="ECO:0007669"/>
    <property type="project" value="UniProtKB-UniPathway"/>
</dbReference>
<reference evidence="12" key="2">
    <citation type="submission" date="2025-09" db="UniProtKB">
        <authorList>
            <consortium name="Ensembl"/>
        </authorList>
    </citation>
    <scope>IDENTIFICATION</scope>
</reference>
<dbReference type="GO" id="GO:0040008">
    <property type="term" value="P:regulation of growth"/>
    <property type="evidence" value="ECO:0007669"/>
    <property type="project" value="InterPro"/>
</dbReference>
<name>A0A8C5P1S7_JACJA</name>
<keyword evidence="5 8" id="KW-0727">SH2 domain</keyword>
<dbReference type="SMART" id="SM00253">
    <property type="entry name" value="SOCS"/>
    <property type="match status" value="1"/>
</dbReference>
<evidence type="ECO:0000259" key="11">
    <source>
        <dbReference type="PROSITE" id="PS50225"/>
    </source>
</evidence>
<keyword evidence="2" id="KW-0341">Growth regulation</keyword>
<dbReference type="SUPFAM" id="SSF158235">
    <property type="entry name" value="SOCS box-like"/>
    <property type="match status" value="1"/>
</dbReference>
<dbReference type="InterPro" id="IPR037345">
    <property type="entry name" value="SOCS6_SOCS"/>
</dbReference>
<dbReference type="PANTHER" id="PTHR10155">
    <property type="entry name" value="PHOSPHATIDYLINOSITOL 3-KINASE REGULATORY SUBUNIT"/>
    <property type="match status" value="1"/>
</dbReference>
<evidence type="ECO:0000259" key="10">
    <source>
        <dbReference type="PROSITE" id="PS50001"/>
    </source>
</evidence>
<feature type="compositionally biased region" description="Basic and acidic residues" evidence="9">
    <location>
        <begin position="61"/>
        <end position="72"/>
    </location>
</feature>
<dbReference type="InterPro" id="IPR000980">
    <property type="entry name" value="SH2"/>
</dbReference>
<feature type="compositionally biased region" description="Basic residues" evidence="9">
    <location>
        <begin position="79"/>
        <end position="91"/>
    </location>
</feature>
<reference evidence="12" key="1">
    <citation type="submission" date="2025-08" db="UniProtKB">
        <authorList>
            <consortium name="Ensembl"/>
        </authorList>
    </citation>
    <scope>IDENTIFICATION</scope>
</reference>
<dbReference type="AlphaFoldDB" id="A0A8C5P1S7"/>
<dbReference type="GO" id="GO:0035556">
    <property type="term" value="P:intracellular signal transduction"/>
    <property type="evidence" value="ECO:0007669"/>
    <property type="project" value="InterPro"/>
</dbReference>
<dbReference type="InterPro" id="IPR036860">
    <property type="entry name" value="SH2_dom_sf"/>
</dbReference>
<evidence type="ECO:0000256" key="1">
    <source>
        <dbReference type="ARBA" id="ARBA00004906"/>
    </source>
</evidence>
<dbReference type="Ensembl" id="ENSJJAT00000022345.1">
    <property type="protein sequence ID" value="ENSJJAP00000015837.1"/>
    <property type="gene ID" value="ENSJJAG00000017873.1"/>
</dbReference>
<sequence>MKKISLKTFRKSFNLNKSKDESDFMVVQPPSLAGDFGKDDPLFGGCYAKDVAGCGGGGGDDADKGGKGRAKSESLMGTLKRRLSAKQKAKGKGSAAADDAFSSASAPLALKEARAPRPIRSTSLRSHHYSPTPWPLRPTSSEETCVKVEVRVKALVHGSPGPLNGVRKELQPEPARPGASAHRVPVVLGLLPQDYLQYTVPLDDGLCPPEGSPMEVSSGPPGPAAPQGHQELGVAPEIFVDPAAGGLLVGTTGVGLQSPGAGRDDAPPLSPLLPPLQNHPIQRTFGGLAGTEAHVAVAESVRCHLNFDPNTAPGVARVYDSVQSSGPMVVTSLTEELKKLAKQGWYWGPITRWEAEGKLANVPDGSFLVRDSSDDRYLLSLSFRSHGKTLHTRIEHSNGRFSFYEQPDVEGHTSIVDLIEHSIRDSENGAFCYSRSRLPGSATYPVRLTNPVSRFMQVRSLQYLCRFVIRQYTRIDLIQKLPLPSKMKDYLQEKHY</sequence>
<proteinExistence type="predicted"/>